<keyword evidence="1" id="KW-0812">Transmembrane</keyword>
<gene>
    <name evidence="2" type="ORF">EVAR_72591_1</name>
</gene>
<feature type="transmembrane region" description="Helical" evidence="1">
    <location>
        <begin position="33"/>
        <end position="53"/>
    </location>
</feature>
<dbReference type="EMBL" id="BGZK01003415">
    <property type="protein sequence ID" value="GBP01061.1"/>
    <property type="molecule type" value="Genomic_DNA"/>
</dbReference>
<name>A0A4C1SIU7_EUMVA</name>
<dbReference type="AlphaFoldDB" id="A0A4C1SIU7"/>
<keyword evidence="1" id="KW-0472">Membrane</keyword>
<evidence type="ECO:0000313" key="3">
    <source>
        <dbReference type="Proteomes" id="UP000299102"/>
    </source>
</evidence>
<proteinExistence type="predicted"/>
<accession>A0A4C1SIU7</accession>
<sequence length="116" mass="13520">MLVLHLTNDGDCDCDKDKDDNDDDNDDDDYFTLFYFIYIKHMIVAVVVDVVLFETLESLRRLSVFSPTKPSGISPSPIREYHGEWYPRITADAEAPSFTAKTYWLMEKWFASPWPD</sequence>
<keyword evidence="1" id="KW-1133">Transmembrane helix</keyword>
<evidence type="ECO:0000256" key="1">
    <source>
        <dbReference type="SAM" id="Phobius"/>
    </source>
</evidence>
<comment type="caution">
    <text evidence="2">The sequence shown here is derived from an EMBL/GenBank/DDBJ whole genome shotgun (WGS) entry which is preliminary data.</text>
</comment>
<reference evidence="2 3" key="1">
    <citation type="journal article" date="2019" name="Commun. Biol.">
        <title>The bagworm genome reveals a unique fibroin gene that provides high tensile strength.</title>
        <authorList>
            <person name="Kono N."/>
            <person name="Nakamura H."/>
            <person name="Ohtoshi R."/>
            <person name="Tomita M."/>
            <person name="Numata K."/>
            <person name="Arakawa K."/>
        </authorList>
    </citation>
    <scope>NUCLEOTIDE SEQUENCE [LARGE SCALE GENOMIC DNA]</scope>
</reference>
<keyword evidence="3" id="KW-1185">Reference proteome</keyword>
<organism evidence="2 3">
    <name type="scientific">Eumeta variegata</name>
    <name type="common">Bagworm moth</name>
    <name type="synonym">Eumeta japonica</name>
    <dbReference type="NCBI Taxonomy" id="151549"/>
    <lineage>
        <taxon>Eukaryota</taxon>
        <taxon>Metazoa</taxon>
        <taxon>Ecdysozoa</taxon>
        <taxon>Arthropoda</taxon>
        <taxon>Hexapoda</taxon>
        <taxon>Insecta</taxon>
        <taxon>Pterygota</taxon>
        <taxon>Neoptera</taxon>
        <taxon>Endopterygota</taxon>
        <taxon>Lepidoptera</taxon>
        <taxon>Glossata</taxon>
        <taxon>Ditrysia</taxon>
        <taxon>Tineoidea</taxon>
        <taxon>Psychidae</taxon>
        <taxon>Oiketicinae</taxon>
        <taxon>Eumeta</taxon>
    </lineage>
</organism>
<dbReference type="Proteomes" id="UP000299102">
    <property type="component" value="Unassembled WGS sequence"/>
</dbReference>
<protein>
    <submittedName>
        <fullName evidence="2">Uncharacterized protein</fullName>
    </submittedName>
</protein>
<evidence type="ECO:0000313" key="2">
    <source>
        <dbReference type="EMBL" id="GBP01061.1"/>
    </source>
</evidence>